<reference evidence="4 5" key="1">
    <citation type="submission" date="2024-06" db="EMBL/GenBank/DDBJ databases">
        <title>Genomic Encyclopedia of Type Strains, Phase IV (KMG-IV): sequencing the most valuable type-strain genomes for metagenomic binning, comparative biology and taxonomic classification.</title>
        <authorList>
            <person name="Goeker M."/>
        </authorList>
    </citation>
    <scope>NUCLEOTIDE SEQUENCE [LARGE SCALE GENOMIC DNA]</scope>
    <source>
        <strain evidence="4 5">DSM 23520</strain>
    </source>
</reference>
<evidence type="ECO:0000256" key="1">
    <source>
        <dbReference type="ARBA" id="ARBA00022741"/>
    </source>
</evidence>
<protein>
    <submittedName>
        <fullName evidence="4">Stage III sporulation protein AA</fullName>
    </submittedName>
</protein>
<feature type="domain" description="AAA+ ATPase" evidence="3">
    <location>
        <begin position="138"/>
        <end position="285"/>
    </location>
</feature>
<organism evidence="4 5">
    <name type="scientific">Alkalibacillus flavidus</name>
    <dbReference type="NCBI Taxonomy" id="546021"/>
    <lineage>
        <taxon>Bacteria</taxon>
        <taxon>Bacillati</taxon>
        <taxon>Bacillota</taxon>
        <taxon>Bacilli</taxon>
        <taxon>Bacillales</taxon>
        <taxon>Bacillaceae</taxon>
        <taxon>Alkalibacillus</taxon>
    </lineage>
</organism>
<dbReference type="PANTHER" id="PTHR20953:SF3">
    <property type="entry name" value="P-LOOP CONTAINING NUCLEOSIDE TRIPHOSPHATE HYDROLASES SUPERFAMILY PROTEIN"/>
    <property type="match status" value="1"/>
</dbReference>
<evidence type="ECO:0000259" key="3">
    <source>
        <dbReference type="SMART" id="SM00382"/>
    </source>
</evidence>
<dbReference type="Gene3D" id="3.40.50.300">
    <property type="entry name" value="P-loop containing nucleotide triphosphate hydrolases"/>
    <property type="match status" value="1"/>
</dbReference>
<dbReference type="InterPro" id="IPR003593">
    <property type="entry name" value="AAA+_ATPase"/>
</dbReference>
<dbReference type="SUPFAM" id="SSF52540">
    <property type="entry name" value="P-loop containing nucleoside triphosphate hydrolases"/>
    <property type="match status" value="1"/>
</dbReference>
<evidence type="ECO:0000256" key="2">
    <source>
        <dbReference type="ARBA" id="ARBA00022840"/>
    </source>
</evidence>
<sequence>MDRVIASYLPTSLYSLMSNQFSQEDLNDLEEIRLRVGHPAQLIFTQRHSFVDGFTFQATDAETLLARISDFSIYRLEEELKNGYITVRGGHRIGISGQVTVEGSKVQAITHVSSFNIRLASEHRGAARQLLPYLVDRHVHNTLLIGPPKSGKTTVLRDAIRLISDGTDQINPSRVSLIDERSEIAASFQGIPQHDVGQMTDVMSDCPKADGMMMMVRSMSPEVLAVDEIGRHEDVDSLMEAVYTGVQLLCSVHGFSLADIEKRPQLRPLIEQAVFDRYIILSHSPKPGSISAVYNRNREPITTALRGQAYEMDRSPSHSVNVHMGRT</sequence>
<dbReference type="Proteomes" id="UP001549167">
    <property type="component" value="Unassembled WGS sequence"/>
</dbReference>
<dbReference type="Pfam" id="PF19568">
    <property type="entry name" value="Spore_III_AA"/>
    <property type="match status" value="1"/>
</dbReference>
<dbReference type="EMBL" id="JBEPMX010000015">
    <property type="protein sequence ID" value="MET3684302.1"/>
    <property type="molecule type" value="Genomic_DNA"/>
</dbReference>
<name>A0ABV2KYU3_9BACI</name>
<gene>
    <name evidence="4" type="ORF">ABID56_002428</name>
</gene>
<keyword evidence="1" id="KW-0547">Nucleotide-binding</keyword>
<keyword evidence="2" id="KW-0067">ATP-binding</keyword>
<evidence type="ECO:0000313" key="5">
    <source>
        <dbReference type="Proteomes" id="UP001549167"/>
    </source>
</evidence>
<dbReference type="PANTHER" id="PTHR20953">
    <property type="entry name" value="KINASE-RELATED"/>
    <property type="match status" value="1"/>
</dbReference>
<dbReference type="InterPro" id="IPR027417">
    <property type="entry name" value="P-loop_NTPase"/>
</dbReference>
<dbReference type="SMART" id="SM00382">
    <property type="entry name" value="AAA"/>
    <property type="match status" value="1"/>
</dbReference>
<dbReference type="InterPro" id="IPR045735">
    <property type="entry name" value="Spore_III_AA_AAA+_ATPase"/>
</dbReference>
<accession>A0ABV2KYU3</accession>
<dbReference type="InterPro" id="IPR014217">
    <property type="entry name" value="Spore_III_AA"/>
</dbReference>
<proteinExistence type="predicted"/>
<keyword evidence="5" id="KW-1185">Reference proteome</keyword>
<dbReference type="RefSeq" id="WP_354221523.1">
    <property type="nucleotide sequence ID" value="NZ_JBEPMX010000015.1"/>
</dbReference>
<comment type="caution">
    <text evidence="4">The sequence shown here is derived from an EMBL/GenBank/DDBJ whole genome shotgun (WGS) entry which is preliminary data.</text>
</comment>
<dbReference type="NCBIfam" id="TIGR02858">
    <property type="entry name" value="spore_III_AA"/>
    <property type="match status" value="1"/>
</dbReference>
<evidence type="ECO:0000313" key="4">
    <source>
        <dbReference type="EMBL" id="MET3684302.1"/>
    </source>
</evidence>